<evidence type="ECO:0000256" key="1">
    <source>
        <dbReference type="SAM" id="MobiDB-lite"/>
    </source>
</evidence>
<evidence type="ECO:0000313" key="2">
    <source>
        <dbReference type="EMBL" id="GFD57559.1"/>
    </source>
</evidence>
<accession>A0A699XCY0</accession>
<feature type="non-terminal residue" evidence="2">
    <location>
        <position position="1"/>
    </location>
</feature>
<protein>
    <submittedName>
        <fullName evidence="2">Uncharacterized protein</fullName>
    </submittedName>
</protein>
<feature type="compositionally biased region" description="Low complexity" evidence="1">
    <location>
        <begin position="10"/>
        <end position="19"/>
    </location>
</feature>
<sequence>WGRGAAPSSPRRGLLLQRAPARRGLRPRGAAGAARPARW</sequence>
<name>A0A699XCY0_TANCI</name>
<comment type="caution">
    <text evidence="2">The sequence shown here is derived from an EMBL/GenBank/DDBJ whole genome shotgun (WGS) entry which is preliminary data.</text>
</comment>
<dbReference type="EMBL" id="BKCJ011842358">
    <property type="protein sequence ID" value="GFD57559.1"/>
    <property type="molecule type" value="Genomic_DNA"/>
</dbReference>
<dbReference type="AlphaFoldDB" id="A0A699XCY0"/>
<organism evidence="2">
    <name type="scientific">Tanacetum cinerariifolium</name>
    <name type="common">Dalmatian daisy</name>
    <name type="synonym">Chrysanthemum cinerariifolium</name>
    <dbReference type="NCBI Taxonomy" id="118510"/>
    <lineage>
        <taxon>Eukaryota</taxon>
        <taxon>Viridiplantae</taxon>
        <taxon>Streptophyta</taxon>
        <taxon>Embryophyta</taxon>
        <taxon>Tracheophyta</taxon>
        <taxon>Spermatophyta</taxon>
        <taxon>Magnoliopsida</taxon>
        <taxon>eudicotyledons</taxon>
        <taxon>Gunneridae</taxon>
        <taxon>Pentapetalae</taxon>
        <taxon>asterids</taxon>
        <taxon>campanulids</taxon>
        <taxon>Asterales</taxon>
        <taxon>Asteraceae</taxon>
        <taxon>Asteroideae</taxon>
        <taxon>Anthemideae</taxon>
        <taxon>Anthemidinae</taxon>
        <taxon>Tanacetum</taxon>
    </lineage>
</organism>
<feature type="region of interest" description="Disordered" evidence="1">
    <location>
        <begin position="1"/>
        <end position="39"/>
    </location>
</feature>
<proteinExistence type="predicted"/>
<gene>
    <name evidence="2" type="ORF">Tci_929528</name>
</gene>
<reference evidence="2" key="1">
    <citation type="journal article" date="2019" name="Sci. Rep.">
        <title>Draft genome of Tanacetum cinerariifolium, the natural source of mosquito coil.</title>
        <authorList>
            <person name="Yamashiro T."/>
            <person name="Shiraishi A."/>
            <person name="Satake H."/>
            <person name="Nakayama K."/>
        </authorList>
    </citation>
    <scope>NUCLEOTIDE SEQUENCE</scope>
</reference>
<feature type="compositionally biased region" description="Low complexity" evidence="1">
    <location>
        <begin position="27"/>
        <end position="39"/>
    </location>
</feature>